<dbReference type="EMBL" id="FUKJ01000115">
    <property type="protein sequence ID" value="SJM91091.1"/>
    <property type="molecule type" value="Genomic_DNA"/>
</dbReference>
<dbReference type="GO" id="GO:0006415">
    <property type="term" value="P:translational termination"/>
    <property type="evidence" value="ECO:0007669"/>
    <property type="project" value="TreeGrafter"/>
</dbReference>
<dbReference type="OrthoDB" id="7030467at2"/>
<dbReference type="GO" id="GO:0004521">
    <property type="term" value="F:RNA endonuclease activity"/>
    <property type="evidence" value="ECO:0007669"/>
    <property type="project" value="TreeGrafter"/>
</dbReference>
<dbReference type="PANTHER" id="PTHR40588:SF1">
    <property type="entry name" value="MRNA INTERFERASE TOXIN YAFQ"/>
    <property type="match status" value="1"/>
</dbReference>
<proteinExistence type="inferred from homology"/>
<evidence type="ECO:0000313" key="4">
    <source>
        <dbReference type="EMBL" id="SJM91091.1"/>
    </source>
</evidence>
<dbReference type="PIRSF" id="PIRSF006156">
    <property type="entry name" value="YafQ"/>
    <property type="match status" value="1"/>
</dbReference>
<comment type="similarity">
    <text evidence="2">Belongs to the RelE toxin family. YafQ subfamily.</text>
</comment>
<evidence type="ECO:0000256" key="1">
    <source>
        <dbReference type="ARBA" id="ARBA00022649"/>
    </source>
</evidence>
<dbReference type="InterPro" id="IPR035093">
    <property type="entry name" value="RelE/ParE_toxin_dom_sf"/>
</dbReference>
<keyword evidence="1" id="KW-1277">Toxin-antitoxin system</keyword>
<evidence type="ECO:0008006" key="6">
    <source>
        <dbReference type="Google" id="ProtNLM"/>
    </source>
</evidence>
<dbReference type="Proteomes" id="UP000195442">
    <property type="component" value="Unassembled WGS sequence"/>
</dbReference>
<sequence>MREVVLTASFKKDYKRLSRSGQHDMQRLQEVTTKLANDDFLDEKYRDHALIGNWQDCRECHIKPDWLLIYQLRENELILVRTGSHSDLF</sequence>
<dbReference type="NCBIfam" id="TIGR00053">
    <property type="entry name" value="YafQ family addiction module toxin"/>
    <property type="match status" value="1"/>
</dbReference>
<protein>
    <recommendedName>
        <fullName evidence="6">Toxin of the YafQ-DinJ toxin-antitoxin system</fullName>
    </recommendedName>
</protein>
<gene>
    <name evidence="4" type="ORF">CRENPOLYSF2_2010002</name>
</gene>
<evidence type="ECO:0000256" key="3">
    <source>
        <dbReference type="PIRSR" id="PIRSR006156-1"/>
    </source>
</evidence>
<dbReference type="SUPFAM" id="SSF143011">
    <property type="entry name" value="RelE-like"/>
    <property type="match status" value="1"/>
</dbReference>
<dbReference type="AlphaFoldDB" id="A0A1R4H4Y1"/>
<dbReference type="InterPro" id="IPR004386">
    <property type="entry name" value="Toxin_YafQ-like"/>
</dbReference>
<accession>A0A1R4H4Y1</accession>
<dbReference type="Pfam" id="PF15738">
    <property type="entry name" value="YafQ_toxin"/>
    <property type="match status" value="1"/>
</dbReference>
<evidence type="ECO:0000256" key="2">
    <source>
        <dbReference type="ARBA" id="ARBA00061366"/>
    </source>
</evidence>
<dbReference type="InterPro" id="IPR007712">
    <property type="entry name" value="RelE/ParE_toxin"/>
</dbReference>
<keyword evidence="5" id="KW-1185">Reference proteome</keyword>
<evidence type="ECO:0000313" key="5">
    <source>
        <dbReference type="Proteomes" id="UP000195442"/>
    </source>
</evidence>
<dbReference type="Gene3D" id="3.30.2310.20">
    <property type="entry name" value="RelE-like"/>
    <property type="match status" value="1"/>
</dbReference>
<dbReference type="PANTHER" id="PTHR40588">
    <property type="entry name" value="MRNA INTERFERASE TOXIN YAFQ"/>
    <property type="match status" value="1"/>
</dbReference>
<feature type="active site" description="Proton donor" evidence="3">
    <location>
        <position position="85"/>
    </location>
</feature>
<dbReference type="FunFam" id="3.30.2310.20:FF:000003">
    <property type="entry name" value="Type II toxin-antitoxin system YafQ family toxin"/>
    <property type="match status" value="1"/>
</dbReference>
<organism evidence="4 5">
    <name type="scientific">Crenothrix polyspora</name>
    <dbReference type="NCBI Taxonomy" id="360316"/>
    <lineage>
        <taxon>Bacteria</taxon>
        <taxon>Pseudomonadati</taxon>
        <taxon>Pseudomonadota</taxon>
        <taxon>Gammaproteobacteria</taxon>
        <taxon>Methylococcales</taxon>
        <taxon>Crenotrichaceae</taxon>
        <taxon>Crenothrix</taxon>
    </lineage>
</organism>
<dbReference type="RefSeq" id="WP_087146384.1">
    <property type="nucleotide sequence ID" value="NZ_FUKJ01000115.1"/>
</dbReference>
<dbReference type="NCBIfam" id="TIGR02385">
    <property type="entry name" value="RelE_StbE"/>
    <property type="match status" value="1"/>
</dbReference>
<name>A0A1R4H4Y1_9GAMM</name>
<dbReference type="GO" id="GO:0006402">
    <property type="term" value="P:mRNA catabolic process"/>
    <property type="evidence" value="ECO:0007669"/>
    <property type="project" value="TreeGrafter"/>
</dbReference>
<reference evidence="5" key="1">
    <citation type="submission" date="2017-02" db="EMBL/GenBank/DDBJ databases">
        <authorList>
            <person name="Daims H."/>
        </authorList>
    </citation>
    <scope>NUCLEOTIDE SEQUENCE [LARGE SCALE GENOMIC DNA]</scope>
</reference>